<organism evidence="20 22">
    <name type="scientific">Bursaphelenchus xylophilus</name>
    <name type="common">Pinewood nematode worm</name>
    <name type="synonym">Aphelenchoides xylophilus</name>
    <dbReference type="NCBI Taxonomy" id="6326"/>
    <lineage>
        <taxon>Eukaryota</taxon>
        <taxon>Metazoa</taxon>
        <taxon>Ecdysozoa</taxon>
        <taxon>Nematoda</taxon>
        <taxon>Chromadorea</taxon>
        <taxon>Rhabditida</taxon>
        <taxon>Tylenchina</taxon>
        <taxon>Tylenchomorpha</taxon>
        <taxon>Aphelenchoidea</taxon>
        <taxon>Aphelenchoididae</taxon>
        <taxon>Bursaphelenchus</taxon>
    </lineage>
</organism>
<comment type="catalytic activity">
    <reaction evidence="14">
        <text>hypotaurine + NADH + O2 + H(+) = taurine + NAD(+) + H2O</text>
        <dbReference type="Rhea" id="RHEA:74111"/>
        <dbReference type="ChEBI" id="CHEBI:15377"/>
        <dbReference type="ChEBI" id="CHEBI:15378"/>
        <dbReference type="ChEBI" id="CHEBI:15379"/>
        <dbReference type="ChEBI" id="CHEBI:57540"/>
        <dbReference type="ChEBI" id="CHEBI:57853"/>
        <dbReference type="ChEBI" id="CHEBI:57945"/>
        <dbReference type="ChEBI" id="CHEBI:507393"/>
        <dbReference type="EC" id="1.14.13.8"/>
    </reaction>
    <physiologicalReaction direction="left-to-right" evidence="14">
        <dbReference type="Rhea" id="RHEA:74112"/>
    </physiologicalReaction>
</comment>
<dbReference type="PRINTS" id="PR01121">
    <property type="entry name" value="FMOXYGENASE1"/>
</dbReference>
<dbReference type="SMR" id="A0A1I7SAL4"/>
<keyword evidence="7 18" id="KW-0274">FAD</keyword>
<dbReference type="PIRSF" id="PIRSF000332">
    <property type="entry name" value="FMO"/>
    <property type="match status" value="1"/>
</dbReference>
<dbReference type="Proteomes" id="UP000659654">
    <property type="component" value="Unassembled WGS sequence"/>
</dbReference>
<accession>A0A1I7SAL4</accession>
<comment type="catalytic activity">
    <reaction evidence="17">
        <text>N,N-dimethylaniline + NADPH + O2 + H(+) = N,N-dimethylaniline N-oxide + NADP(+) + H2O</text>
        <dbReference type="Rhea" id="RHEA:24468"/>
        <dbReference type="ChEBI" id="CHEBI:15377"/>
        <dbReference type="ChEBI" id="CHEBI:15378"/>
        <dbReference type="ChEBI" id="CHEBI:15379"/>
        <dbReference type="ChEBI" id="CHEBI:16269"/>
        <dbReference type="ChEBI" id="CHEBI:17735"/>
        <dbReference type="ChEBI" id="CHEBI:57783"/>
        <dbReference type="ChEBI" id="CHEBI:58349"/>
        <dbReference type="EC" id="1.14.13.8"/>
    </reaction>
    <physiologicalReaction direction="left-to-right" evidence="17">
        <dbReference type="Rhea" id="RHEA:24469"/>
    </physiologicalReaction>
</comment>
<evidence type="ECO:0000256" key="2">
    <source>
        <dbReference type="ARBA" id="ARBA00004389"/>
    </source>
</evidence>
<dbReference type="GO" id="GO:0004499">
    <property type="term" value="F:N,N-dimethylaniline monooxygenase activity"/>
    <property type="evidence" value="ECO:0007669"/>
    <property type="project" value="InterPro"/>
</dbReference>
<comment type="function">
    <text evidence="13">Broad spectrum monooxygenase that catalyzes the oxygenation of a wide variety of nitrogen- and sulfur-containing compounds including xenobiotics. Catalyzes the S-oxygenation of hypotaurine to produce taurine, an organic osmolyte involved in cell volume regulation as well as a variety of cytoprotective and developmental processes. In vitro, catalyzes the N-oxygenation of trimethylamine (TMA) to produce trimethylamine N-oxide (TMAO) and could therefore participate to the detoxification of this compound that is generated by the action of gut microbiota from dietary precursors such as choline, choline containing compounds, betaine or L-carnitine.</text>
</comment>
<evidence type="ECO:0000256" key="17">
    <source>
        <dbReference type="ARBA" id="ARBA00049443"/>
    </source>
</evidence>
<dbReference type="PANTHER" id="PTHR23023">
    <property type="entry name" value="DIMETHYLANILINE MONOOXYGENASE"/>
    <property type="match status" value="1"/>
</dbReference>
<comment type="similarity">
    <text evidence="3 18">Belongs to the FMO family.</text>
</comment>
<dbReference type="GO" id="GO:0005789">
    <property type="term" value="C:endoplasmic reticulum membrane"/>
    <property type="evidence" value="ECO:0007669"/>
    <property type="project" value="UniProtKB-SubCell"/>
</dbReference>
<evidence type="ECO:0000256" key="10">
    <source>
        <dbReference type="ARBA" id="ARBA00023002"/>
    </source>
</evidence>
<proteinExistence type="inferred from homology"/>
<dbReference type="SUPFAM" id="SSF51905">
    <property type="entry name" value="FAD/NAD(P)-binding domain"/>
    <property type="match status" value="2"/>
</dbReference>
<dbReference type="GO" id="GO:0050661">
    <property type="term" value="F:NADP binding"/>
    <property type="evidence" value="ECO:0007669"/>
    <property type="project" value="InterPro"/>
</dbReference>
<dbReference type="EMBL" id="CAJFDI010000001">
    <property type="protein sequence ID" value="CAD5207774.1"/>
    <property type="molecule type" value="Genomic_DNA"/>
</dbReference>
<keyword evidence="21" id="KW-1185">Reference proteome</keyword>
<evidence type="ECO:0000256" key="1">
    <source>
        <dbReference type="ARBA" id="ARBA00001974"/>
    </source>
</evidence>
<dbReference type="Proteomes" id="UP000582659">
    <property type="component" value="Unassembled WGS sequence"/>
</dbReference>
<evidence type="ECO:0000256" key="4">
    <source>
        <dbReference type="ARBA" id="ARBA00022630"/>
    </source>
</evidence>
<dbReference type="GO" id="GO:0034899">
    <property type="term" value="F:trimethylamine monooxygenase activity"/>
    <property type="evidence" value="ECO:0007669"/>
    <property type="project" value="UniProtKB-EC"/>
</dbReference>
<evidence type="ECO:0000256" key="7">
    <source>
        <dbReference type="ARBA" id="ARBA00022827"/>
    </source>
</evidence>
<comment type="cofactor">
    <cofactor evidence="1 18">
        <name>FAD</name>
        <dbReference type="ChEBI" id="CHEBI:57692"/>
    </cofactor>
</comment>
<keyword evidence="12" id="KW-0472">Membrane</keyword>
<dbReference type="PRINTS" id="PR00370">
    <property type="entry name" value="FMOXYGENASE"/>
</dbReference>
<evidence type="ECO:0000256" key="5">
    <source>
        <dbReference type="ARBA" id="ARBA00022692"/>
    </source>
</evidence>
<dbReference type="InterPro" id="IPR002253">
    <property type="entry name" value="Flavin_mOase_1"/>
</dbReference>
<keyword evidence="4 18" id="KW-0285">Flavoprotein</keyword>
<dbReference type="eggNOG" id="KOG1399">
    <property type="taxonomic scope" value="Eukaryota"/>
</dbReference>
<keyword evidence="8" id="KW-0521">NADP</keyword>
<comment type="catalytic activity">
    <reaction evidence="15">
        <text>hypotaurine + NADPH + O2 + H(+) = taurine + NADP(+) + H2O</text>
        <dbReference type="Rhea" id="RHEA:69819"/>
        <dbReference type="ChEBI" id="CHEBI:15377"/>
        <dbReference type="ChEBI" id="CHEBI:15378"/>
        <dbReference type="ChEBI" id="CHEBI:15379"/>
        <dbReference type="ChEBI" id="CHEBI:57783"/>
        <dbReference type="ChEBI" id="CHEBI:57853"/>
        <dbReference type="ChEBI" id="CHEBI:58349"/>
        <dbReference type="ChEBI" id="CHEBI:507393"/>
        <dbReference type="EC" id="1.14.13.8"/>
    </reaction>
    <physiologicalReaction direction="left-to-right" evidence="15">
        <dbReference type="Rhea" id="RHEA:69820"/>
    </physiologicalReaction>
</comment>
<reference evidence="19" key="2">
    <citation type="submission" date="2020-09" db="EMBL/GenBank/DDBJ databases">
        <authorList>
            <person name="Kikuchi T."/>
        </authorList>
    </citation>
    <scope>NUCLEOTIDE SEQUENCE</scope>
    <source>
        <strain evidence="19">Ka4C1</strain>
    </source>
</reference>
<dbReference type="InterPro" id="IPR020946">
    <property type="entry name" value="Flavin_mOase-like"/>
</dbReference>
<keyword evidence="11 18" id="KW-0503">Monooxygenase</keyword>
<dbReference type="AlphaFoldDB" id="A0A1I7SAL4"/>
<dbReference type="GO" id="GO:0050660">
    <property type="term" value="F:flavin adenine dinucleotide binding"/>
    <property type="evidence" value="ECO:0007669"/>
    <property type="project" value="InterPro"/>
</dbReference>
<keyword evidence="5" id="KW-0812">Transmembrane</keyword>
<keyword evidence="10 18" id="KW-0560">Oxidoreductase</keyword>
<reference evidence="22" key="1">
    <citation type="submission" date="2016-11" db="UniProtKB">
        <authorList>
            <consortium name="WormBaseParasite"/>
        </authorList>
    </citation>
    <scope>IDENTIFICATION</scope>
</reference>
<keyword evidence="9" id="KW-1133">Transmembrane helix</keyword>
<evidence type="ECO:0000256" key="13">
    <source>
        <dbReference type="ARBA" id="ARBA00045957"/>
    </source>
</evidence>
<evidence type="ECO:0000256" key="12">
    <source>
        <dbReference type="ARBA" id="ARBA00023136"/>
    </source>
</evidence>
<dbReference type="InterPro" id="IPR036188">
    <property type="entry name" value="FAD/NAD-bd_sf"/>
</dbReference>
<protein>
    <recommendedName>
        <fullName evidence="18">Flavin-containing monooxygenase</fullName>
        <ecNumber evidence="18">1.-.-.-</ecNumber>
    </recommendedName>
</protein>
<dbReference type="Proteomes" id="UP000095284">
    <property type="component" value="Unplaced"/>
</dbReference>
<evidence type="ECO:0000256" key="3">
    <source>
        <dbReference type="ARBA" id="ARBA00009183"/>
    </source>
</evidence>
<sequence length="481" mass="55147">MPVVIERKRCAIIGAGVSGLPSARWAKAYGYEPVIFELRDNVGGLWYYQEQETEFSCVMKKTIMNTSKEMSAYSDFPPPADTPWFMTNKRMHQYLQDYAHHHDLIKHCRFNHRVIRVERAPDFEESGEWIVEYEDGNENRNVEVFQTVLICTGRQSIPFMPREYPGQRNFKGNIIHSKQFKDASKFANKRVLIVGLGNSGTDAASEVGQVAKKCFLSTRRGAWILHRTINGTPNDFFSNRRIMDYMKRTLGREFHAFVMERVFRNCFDQRIFGLKPEHRAYNQNPILICDELQLRLAAGQVALKPAIKSFSGNSVQFADGSSEQIDEVVMATGFSYSFDYLESGKIIPTKDDELGLYKNMFPLSLMDSKKGTTLAVIGMLQLSGAIMCAMEMQSRVFFEVNAGNIRLPSKDTMTAEVERNRSLRRELYLNARASYTKVSYLDYMREMGQLIGCYASPFKTLFSDPYLAYRLGHMHGQKQGK</sequence>
<dbReference type="EC" id="1.-.-.-" evidence="18"/>
<keyword evidence="6" id="KW-0256">Endoplasmic reticulum</keyword>
<evidence type="ECO:0000256" key="15">
    <source>
        <dbReference type="ARBA" id="ARBA00048041"/>
    </source>
</evidence>
<gene>
    <name evidence="19" type="ORF">BXYJ_LOCUS93</name>
</gene>
<dbReference type="EMBL" id="CAJFCV020000001">
    <property type="protein sequence ID" value="CAG9079227.1"/>
    <property type="molecule type" value="Genomic_DNA"/>
</dbReference>
<evidence type="ECO:0000256" key="18">
    <source>
        <dbReference type="RuleBase" id="RU361177"/>
    </source>
</evidence>
<comment type="subcellular location">
    <subcellularLocation>
        <location evidence="2">Endoplasmic reticulum membrane</location>
        <topology evidence="2">Single-pass membrane protein</topology>
    </subcellularLocation>
</comment>
<name>A0A1I7SAL4_BURXY</name>
<evidence type="ECO:0000256" key="11">
    <source>
        <dbReference type="ARBA" id="ARBA00023033"/>
    </source>
</evidence>
<evidence type="ECO:0000256" key="8">
    <source>
        <dbReference type="ARBA" id="ARBA00022857"/>
    </source>
</evidence>
<dbReference type="FunFam" id="3.50.50.60:FF:000159">
    <property type="entry name" value="Dimethylaniline monooxygenase [N-oxide-forming]"/>
    <property type="match status" value="1"/>
</dbReference>
<evidence type="ECO:0000256" key="16">
    <source>
        <dbReference type="ARBA" id="ARBA00048088"/>
    </source>
</evidence>
<dbReference type="InterPro" id="IPR050346">
    <property type="entry name" value="FMO-like"/>
</dbReference>
<dbReference type="WBParaSite" id="BXY_1006100.1">
    <property type="protein sequence ID" value="BXY_1006100.1"/>
    <property type="gene ID" value="BXY_1006100"/>
</dbReference>
<evidence type="ECO:0000313" key="22">
    <source>
        <dbReference type="WBParaSite" id="BXY_1006100.1"/>
    </source>
</evidence>
<evidence type="ECO:0000256" key="14">
    <source>
        <dbReference type="ARBA" id="ARBA00047338"/>
    </source>
</evidence>
<dbReference type="OrthoDB" id="66881at2759"/>
<evidence type="ECO:0000313" key="21">
    <source>
        <dbReference type="Proteomes" id="UP000659654"/>
    </source>
</evidence>
<dbReference type="InterPro" id="IPR000960">
    <property type="entry name" value="Flavin_mOase"/>
</dbReference>
<dbReference type="Pfam" id="PF00743">
    <property type="entry name" value="FMO-like"/>
    <property type="match status" value="1"/>
</dbReference>
<dbReference type="Gene3D" id="3.50.50.60">
    <property type="entry name" value="FAD/NAD(P)-binding domain"/>
    <property type="match status" value="1"/>
</dbReference>
<evidence type="ECO:0000256" key="6">
    <source>
        <dbReference type="ARBA" id="ARBA00022824"/>
    </source>
</evidence>
<comment type="catalytic activity">
    <reaction evidence="16">
        <text>trimethylamine + NADPH + O2 = trimethylamine N-oxide + NADP(+) + H2O</text>
        <dbReference type="Rhea" id="RHEA:31979"/>
        <dbReference type="ChEBI" id="CHEBI:15377"/>
        <dbReference type="ChEBI" id="CHEBI:15379"/>
        <dbReference type="ChEBI" id="CHEBI:15724"/>
        <dbReference type="ChEBI" id="CHEBI:57783"/>
        <dbReference type="ChEBI" id="CHEBI:58349"/>
        <dbReference type="ChEBI" id="CHEBI:58389"/>
        <dbReference type="EC" id="1.14.13.148"/>
    </reaction>
    <physiologicalReaction direction="left-to-right" evidence="16">
        <dbReference type="Rhea" id="RHEA:31980"/>
    </physiologicalReaction>
</comment>
<evidence type="ECO:0000256" key="9">
    <source>
        <dbReference type="ARBA" id="ARBA00022989"/>
    </source>
</evidence>
<evidence type="ECO:0000313" key="19">
    <source>
        <dbReference type="EMBL" id="CAD5207774.1"/>
    </source>
</evidence>
<evidence type="ECO:0000313" key="20">
    <source>
        <dbReference type="Proteomes" id="UP000095284"/>
    </source>
</evidence>